<evidence type="ECO:0000313" key="2">
    <source>
        <dbReference type="EMBL" id="OGW96811.1"/>
    </source>
</evidence>
<evidence type="ECO:0000313" key="3">
    <source>
        <dbReference type="Proteomes" id="UP000178187"/>
    </source>
</evidence>
<dbReference type="PANTHER" id="PTHR12277:SF81">
    <property type="entry name" value="PROTEIN ABHD13"/>
    <property type="match status" value="1"/>
</dbReference>
<comment type="caution">
    <text evidence="2">The sequence shown here is derived from an EMBL/GenBank/DDBJ whole genome shotgun (WGS) entry which is preliminary data.</text>
</comment>
<dbReference type="InterPro" id="IPR022742">
    <property type="entry name" value="Hydrolase_4"/>
</dbReference>
<dbReference type="Pfam" id="PF12146">
    <property type="entry name" value="Hydrolase_4"/>
    <property type="match status" value="1"/>
</dbReference>
<evidence type="ECO:0000259" key="1">
    <source>
        <dbReference type="Pfam" id="PF12146"/>
    </source>
</evidence>
<dbReference type="Gene3D" id="3.40.50.1820">
    <property type="entry name" value="alpha/beta hydrolase"/>
    <property type="match status" value="1"/>
</dbReference>
<dbReference type="InterPro" id="IPR029058">
    <property type="entry name" value="AB_hydrolase_fold"/>
</dbReference>
<dbReference type="Proteomes" id="UP000178187">
    <property type="component" value="Unassembled WGS sequence"/>
</dbReference>
<gene>
    <name evidence="2" type="ORF">A3G33_01610</name>
</gene>
<dbReference type="AlphaFoldDB" id="A0A1G1KV95"/>
<reference evidence="2 3" key="1">
    <citation type="journal article" date="2016" name="Nat. Commun.">
        <title>Thousands of microbial genomes shed light on interconnected biogeochemical processes in an aquifer system.</title>
        <authorList>
            <person name="Anantharaman K."/>
            <person name="Brown C.T."/>
            <person name="Hug L.A."/>
            <person name="Sharon I."/>
            <person name="Castelle C.J."/>
            <person name="Probst A.J."/>
            <person name="Thomas B.C."/>
            <person name="Singh A."/>
            <person name="Wilkins M.J."/>
            <person name="Karaoz U."/>
            <person name="Brodie E.L."/>
            <person name="Williams K.H."/>
            <person name="Hubbard S.S."/>
            <person name="Banfield J.F."/>
        </authorList>
    </citation>
    <scope>NUCLEOTIDE SEQUENCE [LARGE SCALE GENOMIC DNA]</scope>
</reference>
<dbReference type="PANTHER" id="PTHR12277">
    <property type="entry name" value="ALPHA/BETA HYDROLASE DOMAIN-CONTAINING PROTEIN"/>
    <property type="match status" value="1"/>
</dbReference>
<sequence>MIISMLFFPSKEFTTGPSDFGLVSEDMWCQTEDRVKIHGWYLPALQSEKCLLFFHGNAGNISIRLPKAKEWVSRGVSVLLMDYRGYGKSEGNIKGGKDLFCDTRAALSWLVKEKKIDPSKIVLYGESIGSVFAIQLATEQKFHAIILEAPFTSVKKIGEVHYGIVPDFILGDFKLYNNETAISKVQCPVFLVQGTDDEIVPPAMGKLIFENAPQPKEMLAVPSGHHNDLPDVAGKDFFEKPLNFISNLAPSSQ</sequence>
<organism evidence="2 3">
    <name type="scientific">Candidatus Danuiimicrobium aquiferis</name>
    <dbReference type="NCBI Taxonomy" id="1801832"/>
    <lineage>
        <taxon>Bacteria</taxon>
        <taxon>Pseudomonadati</taxon>
        <taxon>Candidatus Omnitrophota</taxon>
        <taxon>Candidatus Danuiimicrobium</taxon>
    </lineage>
</organism>
<dbReference type="SUPFAM" id="SSF53474">
    <property type="entry name" value="alpha/beta-Hydrolases"/>
    <property type="match status" value="1"/>
</dbReference>
<protein>
    <recommendedName>
        <fullName evidence="1">Serine aminopeptidase S33 domain-containing protein</fullName>
    </recommendedName>
</protein>
<accession>A0A1G1KV95</accession>
<dbReference type="EMBL" id="MHFR01000048">
    <property type="protein sequence ID" value="OGW96811.1"/>
    <property type="molecule type" value="Genomic_DNA"/>
</dbReference>
<feature type="domain" description="Serine aminopeptidase S33" evidence="1">
    <location>
        <begin position="48"/>
        <end position="156"/>
    </location>
</feature>
<proteinExistence type="predicted"/>
<name>A0A1G1KV95_9BACT</name>